<keyword evidence="3" id="KW-1185">Reference proteome</keyword>
<reference evidence="2 3" key="1">
    <citation type="submission" date="2020-08" db="EMBL/GenBank/DDBJ databases">
        <title>Exploring microbial biodiversity for novel pathways involved in the catabolism of aromatic compounds derived from lignin.</title>
        <authorList>
            <person name="Elkins J."/>
        </authorList>
    </citation>
    <scope>NUCLEOTIDE SEQUENCE [LARGE SCALE GENOMIC DNA]</scope>
    <source>
        <strain evidence="2 3">B1D3A</strain>
    </source>
</reference>
<dbReference type="InterPro" id="IPR029032">
    <property type="entry name" value="AhpD-like"/>
</dbReference>
<dbReference type="PANTHER" id="PTHR34846:SF11">
    <property type="entry name" value="4-CARBOXYMUCONOLACTONE DECARBOXYLASE FAMILY PROTEIN (AFU_ORTHOLOGUE AFUA_6G11590)"/>
    <property type="match status" value="1"/>
</dbReference>
<dbReference type="Gene3D" id="1.20.1290.10">
    <property type="entry name" value="AhpD-like"/>
    <property type="match status" value="1"/>
</dbReference>
<proteinExistence type="predicted"/>
<dbReference type="InterPro" id="IPR003779">
    <property type="entry name" value="CMD-like"/>
</dbReference>
<evidence type="ECO:0000313" key="3">
    <source>
        <dbReference type="Proteomes" id="UP001138540"/>
    </source>
</evidence>
<dbReference type="EMBL" id="JACHKA010000001">
    <property type="protein sequence ID" value="MBB5987122.1"/>
    <property type="molecule type" value="Genomic_DNA"/>
</dbReference>
<dbReference type="RefSeq" id="WP_184155409.1">
    <property type="nucleotide sequence ID" value="NZ_JACHKA010000001.1"/>
</dbReference>
<dbReference type="Proteomes" id="UP001138540">
    <property type="component" value="Unassembled WGS sequence"/>
</dbReference>
<accession>A0ABR6NIK7</accession>
<dbReference type="Pfam" id="PF02627">
    <property type="entry name" value="CMD"/>
    <property type="match status" value="1"/>
</dbReference>
<evidence type="ECO:0000313" key="2">
    <source>
        <dbReference type="EMBL" id="MBB5987122.1"/>
    </source>
</evidence>
<comment type="caution">
    <text evidence="2">The sequence shown here is derived from an EMBL/GenBank/DDBJ whole genome shotgun (WGS) entry which is preliminary data.</text>
</comment>
<dbReference type="PANTHER" id="PTHR34846">
    <property type="entry name" value="4-CARBOXYMUCONOLACTONE DECARBOXYLASE FAMILY PROTEIN (AFU_ORTHOLOGUE AFUA_6G11590)"/>
    <property type="match status" value="1"/>
</dbReference>
<name>A0ABR6NIK7_9SPHN</name>
<organism evidence="2 3">
    <name type="scientific">Sphingobium lignivorans</name>
    <dbReference type="NCBI Taxonomy" id="2735886"/>
    <lineage>
        <taxon>Bacteria</taxon>
        <taxon>Pseudomonadati</taxon>
        <taxon>Pseudomonadota</taxon>
        <taxon>Alphaproteobacteria</taxon>
        <taxon>Sphingomonadales</taxon>
        <taxon>Sphingomonadaceae</taxon>
        <taxon>Sphingobium</taxon>
    </lineage>
</organism>
<sequence length="171" mass="18521">MNPSRILPAPPAADAEGMAAEAQIRASRGRISALYGILLHSRPVAAGWEALLTAIRQKTGIAPALRELIILRIAVLNEAPYEFEQHVPHAQAAGLSSEKIAACRDGDRAPFDPIEALVLDYTDSMTRQIQVPAPLFERVSAVFDAQGIVELTATIAAYNMVSRFLEALHVR</sequence>
<feature type="domain" description="Carboxymuconolactone decarboxylase-like" evidence="1">
    <location>
        <begin position="44"/>
        <end position="105"/>
    </location>
</feature>
<evidence type="ECO:0000259" key="1">
    <source>
        <dbReference type="Pfam" id="PF02627"/>
    </source>
</evidence>
<dbReference type="SUPFAM" id="SSF69118">
    <property type="entry name" value="AhpD-like"/>
    <property type="match status" value="1"/>
</dbReference>
<protein>
    <submittedName>
        <fullName evidence="2">Alkylhydroperoxidase family enzyme</fullName>
    </submittedName>
</protein>
<gene>
    <name evidence="2" type="ORF">HNP60_003096</name>
</gene>